<dbReference type="PANTHER" id="PTHR43265">
    <property type="entry name" value="ESTERASE ESTD"/>
    <property type="match status" value="1"/>
</dbReference>
<dbReference type="InterPro" id="IPR053145">
    <property type="entry name" value="AB_hydrolase_Est10"/>
</dbReference>
<dbReference type="AlphaFoldDB" id="A0A239EP12"/>
<reference evidence="4" key="1">
    <citation type="submission" date="2017-06" db="EMBL/GenBank/DDBJ databases">
        <authorList>
            <person name="Varghese N."/>
            <person name="Submissions S."/>
        </authorList>
    </citation>
    <scope>NUCLEOTIDE SEQUENCE [LARGE SCALE GENOMIC DNA]</scope>
    <source>
        <strain evidence="4">5C</strain>
    </source>
</reference>
<dbReference type="Proteomes" id="UP000198480">
    <property type="component" value="Unassembled WGS sequence"/>
</dbReference>
<dbReference type="PROSITE" id="PS00708">
    <property type="entry name" value="PRO_ENDOPEP_SER"/>
    <property type="match status" value="1"/>
</dbReference>
<evidence type="ECO:0000313" key="3">
    <source>
        <dbReference type="EMBL" id="SNS45672.1"/>
    </source>
</evidence>
<dbReference type="Pfam" id="PF12146">
    <property type="entry name" value="Hydrolase_4"/>
    <property type="match status" value="1"/>
</dbReference>
<evidence type="ECO:0000313" key="4">
    <source>
        <dbReference type="Proteomes" id="UP000198480"/>
    </source>
</evidence>
<dbReference type="GO" id="GO:0006508">
    <property type="term" value="P:proteolysis"/>
    <property type="evidence" value="ECO:0007669"/>
    <property type="project" value="InterPro"/>
</dbReference>
<protein>
    <submittedName>
        <fullName evidence="3">Dienelactone hydrolase family protein</fullName>
    </submittedName>
</protein>
<keyword evidence="1 3" id="KW-0378">Hydrolase</keyword>
<evidence type="ECO:0000256" key="1">
    <source>
        <dbReference type="ARBA" id="ARBA00022801"/>
    </source>
</evidence>
<accession>A0A239EP12</accession>
<sequence length="284" mass="31899">MGHRPFWIMADYLSSRGVAVLRYDERGVGESTGVFAEATTIELKTDASAALDFLRKQDFVDSRKLGVIGHSEGGLISWMLGSEYKELDFLITLAPPVVPITELMDKQTEAITRVSGANEMIVNAAVERNREVYKVVVESNSIDEIKPKLKTLFEAQLKSMGLPESMMESQLQQLQQAYESQLDTWMINFLKMKPEVYIQKIDIPVFAAFGSKDLQVDAAQNGNKLVALFSEKPELLEVKVYENQNHLFQTAQTGAVDEYAKIEESISYLLLEDIVKFIESIGSK</sequence>
<feature type="domain" description="Serine aminopeptidase S33" evidence="2">
    <location>
        <begin position="9"/>
        <end position="128"/>
    </location>
</feature>
<dbReference type="InterPro" id="IPR002471">
    <property type="entry name" value="Pept_S9_AS"/>
</dbReference>
<dbReference type="GO" id="GO:0004252">
    <property type="term" value="F:serine-type endopeptidase activity"/>
    <property type="evidence" value="ECO:0007669"/>
    <property type="project" value="InterPro"/>
</dbReference>
<proteinExistence type="predicted"/>
<organism evidence="3 4">
    <name type="scientific">Belliella buryatensis</name>
    <dbReference type="NCBI Taxonomy" id="1500549"/>
    <lineage>
        <taxon>Bacteria</taxon>
        <taxon>Pseudomonadati</taxon>
        <taxon>Bacteroidota</taxon>
        <taxon>Cytophagia</taxon>
        <taxon>Cytophagales</taxon>
        <taxon>Cyclobacteriaceae</taxon>
        <taxon>Belliella</taxon>
    </lineage>
</organism>
<dbReference type="PANTHER" id="PTHR43265:SF1">
    <property type="entry name" value="ESTERASE ESTD"/>
    <property type="match status" value="1"/>
</dbReference>
<dbReference type="InterPro" id="IPR029058">
    <property type="entry name" value="AB_hydrolase_fold"/>
</dbReference>
<name>A0A239EP12_9BACT</name>
<dbReference type="GO" id="GO:0052689">
    <property type="term" value="F:carboxylic ester hydrolase activity"/>
    <property type="evidence" value="ECO:0007669"/>
    <property type="project" value="TreeGrafter"/>
</dbReference>
<dbReference type="EMBL" id="FZOK01000010">
    <property type="protein sequence ID" value="SNS45672.1"/>
    <property type="molecule type" value="Genomic_DNA"/>
</dbReference>
<keyword evidence="4" id="KW-1185">Reference proteome</keyword>
<dbReference type="SUPFAM" id="SSF53474">
    <property type="entry name" value="alpha/beta-Hydrolases"/>
    <property type="match status" value="1"/>
</dbReference>
<dbReference type="InterPro" id="IPR022742">
    <property type="entry name" value="Hydrolase_4"/>
</dbReference>
<gene>
    <name evidence="3" type="ORF">SAMN06295967_11019</name>
</gene>
<dbReference type="Gene3D" id="3.40.50.1820">
    <property type="entry name" value="alpha/beta hydrolase"/>
    <property type="match status" value="1"/>
</dbReference>
<evidence type="ECO:0000259" key="2">
    <source>
        <dbReference type="Pfam" id="PF12146"/>
    </source>
</evidence>